<organism evidence="2 3">
    <name type="scientific">Paenarthrobacter nicotinovorans</name>
    <name type="common">Arthrobacter nicotinovorans</name>
    <dbReference type="NCBI Taxonomy" id="29320"/>
    <lineage>
        <taxon>Bacteria</taxon>
        <taxon>Bacillati</taxon>
        <taxon>Actinomycetota</taxon>
        <taxon>Actinomycetes</taxon>
        <taxon>Micrococcales</taxon>
        <taxon>Micrococcaceae</taxon>
        <taxon>Paenarthrobacter</taxon>
    </lineage>
</organism>
<keyword evidence="2" id="KW-0808">Transferase</keyword>
<reference evidence="2 3" key="1">
    <citation type="journal article" date="2024" name="Appl. Microbiol. Biotechnol.">
        <title>Biosynthetic gene clusters with biotechnological applications in novel Antarctic isolates from Actinomycetota.</title>
        <authorList>
            <person name="Bruna P."/>
            <person name="Nunez-Montero K."/>
            <person name="Contreras M.J."/>
            <person name="Leal K."/>
            <person name="Garcia M."/>
            <person name="Abanto M."/>
            <person name="Barrientos L."/>
        </authorList>
    </citation>
    <scope>NUCLEOTIDE SEQUENCE [LARGE SCALE GENOMIC DNA]</scope>
    <source>
        <strain evidence="2 3">Se16.17</strain>
    </source>
</reference>
<protein>
    <submittedName>
        <fullName evidence="2">Aminoglycoside phosphotransferase family protein</fullName>
        <ecNumber evidence="2">2.7.1.-</ecNumber>
    </submittedName>
</protein>
<name>A0ABV0GMB5_PAENI</name>
<gene>
    <name evidence="2" type="ORF">V3C41_01165</name>
</gene>
<evidence type="ECO:0000259" key="1">
    <source>
        <dbReference type="Pfam" id="PF01636"/>
    </source>
</evidence>
<comment type="caution">
    <text evidence="2">The sequence shown here is derived from an EMBL/GenBank/DDBJ whole genome shotgun (WGS) entry which is preliminary data.</text>
</comment>
<proteinExistence type="predicted"/>
<dbReference type="EMBL" id="JBBMFV010000002">
    <property type="protein sequence ID" value="MEO3939675.1"/>
    <property type="molecule type" value="Genomic_DNA"/>
</dbReference>
<dbReference type="InterPro" id="IPR011009">
    <property type="entry name" value="Kinase-like_dom_sf"/>
</dbReference>
<dbReference type="RefSeq" id="WP_347781600.1">
    <property type="nucleotide sequence ID" value="NZ_JBBMFV010000002.1"/>
</dbReference>
<evidence type="ECO:0000313" key="3">
    <source>
        <dbReference type="Proteomes" id="UP001448614"/>
    </source>
</evidence>
<dbReference type="EC" id="2.7.1.-" evidence="2"/>
<dbReference type="Pfam" id="PF01636">
    <property type="entry name" value="APH"/>
    <property type="match status" value="1"/>
</dbReference>
<feature type="domain" description="Aminoglycoside phosphotransferase" evidence="1">
    <location>
        <begin position="72"/>
        <end position="230"/>
    </location>
</feature>
<dbReference type="GO" id="GO:0016740">
    <property type="term" value="F:transferase activity"/>
    <property type="evidence" value="ECO:0007669"/>
    <property type="project" value="UniProtKB-KW"/>
</dbReference>
<dbReference type="SUPFAM" id="SSF56112">
    <property type="entry name" value="Protein kinase-like (PK-like)"/>
    <property type="match status" value="1"/>
</dbReference>
<keyword evidence="3" id="KW-1185">Reference proteome</keyword>
<dbReference type="Gene3D" id="3.90.1200.10">
    <property type="match status" value="1"/>
</dbReference>
<sequence>MPEGITERQRNVLTSWLGPYAVVQDHSWPLQDTTVLQLEAAGGDHVMVKASTASHHIRREIAAYSRGMPGLDARVPVLLHASPEAGLLVTRYLPGTVVAGTPSENEPETYRQAGSILTALHQPAGTSHSYVRALKTKTGHIIERAASLLPRQTLEHLTAELEGVTPGPAELVTTHGDYQPRNWLNDDGDTKVIDFGRADLRPWVHDLVRLSHQQFLGQERLSQAFYEGLGRVIESPQDRSLWRLENLNQAVATAVWAHGIGDEDFEQQGIAMVARVLSRDFAPETIQGWPTRDS</sequence>
<accession>A0ABV0GMB5</accession>
<dbReference type="InterPro" id="IPR002575">
    <property type="entry name" value="Aminoglycoside_PTrfase"/>
</dbReference>
<dbReference type="Proteomes" id="UP001448614">
    <property type="component" value="Unassembled WGS sequence"/>
</dbReference>
<evidence type="ECO:0000313" key="2">
    <source>
        <dbReference type="EMBL" id="MEO3939675.1"/>
    </source>
</evidence>